<feature type="domain" description="DUF3344" evidence="1">
    <location>
        <begin position="24"/>
        <end position="298"/>
    </location>
</feature>
<dbReference type="OrthoDB" id="1751088at2"/>
<evidence type="ECO:0000259" key="1">
    <source>
        <dbReference type="Pfam" id="PF11824"/>
    </source>
</evidence>
<dbReference type="Proteomes" id="UP000471031">
    <property type="component" value="Unassembled WGS sequence"/>
</dbReference>
<dbReference type="InterPro" id="IPR021779">
    <property type="entry name" value="DUF3344"/>
</dbReference>
<evidence type="ECO:0000313" key="2">
    <source>
        <dbReference type="EMBL" id="MZP43609.1"/>
    </source>
</evidence>
<organism evidence="2 3">
    <name type="scientific">Heliomicrobium gestii</name>
    <name type="common">Heliobacterium gestii</name>
    <dbReference type="NCBI Taxonomy" id="2699"/>
    <lineage>
        <taxon>Bacteria</taxon>
        <taxon>Bacillati</taxon>
        <taxon>Bacillota</taxon>
        <taxon>Clostridia</taxon>
        <taxon>Eubacteriales</taxon>
        <taxon>Heliobacteriaceae</taxon>
        <taxon>Heliomicrobium</taxon>
    </lineage>
</organism>
<evidence type="ECO:0000313" key="3">
    <source>
        <dbReference type="Proteomes" id="UP000471031"/>
    </source>
</evidence>
<dbReference type="AlphaFoldDB" id="A0A845LG97"/>
<accession>A0A845LG97</accession>
<reference evidence="2 3" key="1">
    <citation type="submission" date="2020-01" db="EMBL/GenBank/DDBJ databases">
        <title>Whole genome sequence of Heliobacterium gestii DSM 11169.</title>
        <authorList>
            <person name="Kyndt J.A."/>
            <person name="Meyer T.E."/>
        </authorList>
    </citation>
    <scope>NUCLEOTIDE SEQUENCE [LARGE SCALE GENOMIC DNA]</scope>
    <source>
        <strain evidence="2 3">DSM 11169</strain>
    </source>
</reference>
<comment type="caution">
    <text evidence="2">The sequence shown here is derived from an EMBL/GenBank/DDBJ whole genome shotgun (WGS) entry which is preliminary data.</text>
</comment>
<dbReference type="RefSeq" id="WP_161262184.1">
    <property type="nucleotide sequence ID" value="NZ_JAFBDC010000009.1"/>
</dbReference>
<dbReference type="Pfam" id="PF11824">
    <property type="entry name" value="DUF3344"/>
    <property type="match status" value="1"/>
</dbReference>
<proteinExistence type="predicted"/>
<sequence length="315" mass="32629">MYYGGREVAGEKSPIQIQAVLGPQVPLTEFYNHTLRGNYVAAGVGMRNRGFGTINITLPAGSTILKAFLYWAVIRGTGDPPVPDTGTLNGTAITADVRYTSGDPLWPDGSGFIDAFRADVTGIAVAGANVLTDFPSGLGDATPPQDASTAFPLMEGASLVVIFQNPTFPRTTVVINDGAQTFVADTVSTTLQNFEVYGPPVQAQTTYVVADGQARFADDKALFNGTIVAGPGSSLKPQDAFNGADGTSLPGFAQDGLWDTLTVDVTSLVNIGDTSVEAAIRGISGGGDALTYIAQVFAVTAPPARGFKPSDLAAE</sequence>
<gene>
    <name evidence="2" type="ORF">GTO89_11205</name>
</gene>
<dbReference type="EMBL" id="WXEX01000009">
    <property type="protein sequence ID" value="MZP43609.1"/>
    <property type="molecule type" value="Genomic_DNA"/>
</dbReference>
<protein>
    <submittedName>
        <fullName evidence="2">DUF3344 domain-containing protein</fullName>
    </submittedName>
</protein>
<name>A0A845LG97_HELGE</name>
<keyword evidence="3" id="KW-1185">Reference proteome</keyword>